<reference evidence="1" key="1">
    <citation type="submission" date="2018-02" db="EMBL/GenBank/DDBJ databases">
        <title>Rhizophora mucronata_Transcriptome.</title>
        <authorList>
            <person name="Meera S.P."/>
            <person name="Sreeshan A."/>
            <person name="Augustine A."/>
        </authorList>
    </citation>
    <scope>NUCLEOTIDE SEQUENCE</scope>
    <source>
        <tissue evidence="1">Leaf</tissue>
    </source>
</reference>
<dbReference type="AlphaFoldDB" id="A0A2P2R4F7"/>
<sequence>MHIWHREEFLGRSFLVILKINRLVSLQ</sequence>
<proteinExistence type="predicted"/>
<accession>A0A2P2R4F7</accession>
<evidence type="ECO:0000313" key="1">
    <source>
        <dbReference type="EMBL" id="MBX74088.1"/>
    </source>
</evidence>
<dbReference type="EMBL" id="GGEC01093604">
    <property type="protein sequence ID" value="MBX74088.1"/>
    <property type="molecule type" value="Transcribed_RNA"/>
</dbReference>
<name>A0A2P2R4F7_RHIMU</name>
<protein>
    <submittedName>
        <fullName evidence="1">Uncharacterized protein</fullName>
    </submittedName>
</protein>
<organism evidence="1">
    <name type="scientific">Rhizophora mucronata</name>
    <name type="common">Asiatic mangrove</name>
    <dbReference type="NCBI Taxonomy" id="61149"/>
    <lineage>
        <taxon>Eukaryota</taxon>
        <taxon>Viridiplantae</taxon>
        <taxon>Streptophyta</taxon>
        <taxon>Embryophyta</taxon>
        <taxon>Tracheophyta</taxon>
        <taxon>Spermatophyta</taxon>
        <taxon>Magnoliopsida</taxon>
        <taxon>eudicotyledons</taxon>
        <taxon>Gunneridae</taxon>
        <taxon>Pentapetalae</taxon>
        <taxon>rosids</taxon>
        <taxon>fabids</taxon>
        <taxon>Malpighiales</taxon>
        <taxon>Rhizophoraceae</taxon>
        <taxon>Rhizophora</taxon>
    </lineage>
</organism>